<feature type="non-terminal residue" evidence="8">
    <location>
        <position position="1"/>
    </location>
</feature>
<dbReference type="InterPro" id="IPR000315">
    <property type="entry name" value="Znf_B-box"/>
</dbReference>
<evidence type="ECO:0000313" key="9">
    <source>
        <dbReference type="Proteomes" id="UP000886611"/>
    </source>
</evidence>
<name>A0A8X8BK97_POLSE</name>
<keyword evidence="9" id="KW-1185">Reference proteome</keyword>
<dbReference type="EMBL" id="JAATIS010008602">
    <property type="protein sequence ID" value="KAG2457306.1"/>
    <property type="molecule type" value="Genomic_DNA"/>
</dbReference>
<evidence type="ECO:0000259" key="6">
    <source>
        <dbReference type="PROSITE" id="PS50089"/>
    </source>
</evidence>
<dbReference type="SUPFAM" id="SSF57845">
    <property type="entry name" value="B-box zinc-binding domain"/>
    <property type="match status" value="1"/>
</dbReference>
<dbReference type="InterPro" id="IPR013083">
    <property type="entry name" value="Znf_RING/FYVE/PHD"/>
</dbReference>
<keyword evidence="2 4" id="KW-0863">Zinc-finger</keyword>
<dbReference type="PROSITE" id="PS50119">
    <property type="entry name" value="ZF_BBOX"/>
    <property type="match status" value="1"/>
</dbReference>
<evidence type="ECO:0000256" key="4">
    <source>
        <dbReference type="PROSITE-ProRule" id="PRU00024"/>
    </source>
</evidence>
<dbReference type="PROSITE" id="PS00518">
    <property type="entry name" value="ZF_RING_1"/>
    <property type="match status" value="1"/>
</dbReference>
<dbReference type="GeneID" id="120523510"/>
<feature type="domain" description="B box-type" evidence="7">
    <location>
        <begin position="86"/>
        <end position="128"/>
    </location>
</feature>
<dbReference type="SMART" id="SM00336">
    <property type="entry name" value="BBOX"/>
    <property type="match status" value="1"/>
</dbReference>
<dbReference type="PANTHER" id="PTHR24103">
    <property type="entry name" value="E3 UBIQUITIN-PROTEIN LIGASE TRIM"/>
    <property type="match status" value="1"/>
</dbReference>
<feature type="non-terminal residue" evidence="8">
    <location>
        <position position="398"/>
    </location>
</feature>
<accession>A0A8X8BK97</accession>
<keyword evidence="5" id="KW-0812">Transmembrane</keyword>
<dbReference type="InterPro" id="IPR050143">
    <property type="entry name" value="TRIM/RBCC"/>
</dbReference>
<protein>
    <submittedName>
        <fullName evidence="8">TRI13 protein</fullName>
    </submittedName>
</protein>
<dbReference type="AlphaFoldDB" id="A0A8X8BK97"/>
<keyword evidence="5" id="KW-1133">Transmembrane helix</keyword>
<evidence type="ECO:0000256" key="3">
    <source>
        <dbReference type="ARBA" id="ARBA00022833"/>
    </source>
</evidence>
<reference evidence="8 9" key="1">
    <citation type="journal article" date="2021" name="Cell">
        <title>Tracing the genetic footprints of vertebrate landing in non-teleost ray-finned fishes.</title>
        <authorList>
            <person name="Bi X."/>
            <person name="Wang K."/>
            <person name="Yang L."/>
            <person name="Pan H."/>
            <person name="Jiang H."/>
            <person name="Wei Q."/>
            <person name="Fang M."/>
            <person name="Yu H."/>
            <person name="Zhu C."/>
            <person name="Cai Y."/>
            <person name="He Y."/>
            <person name="Gan X."/>
            <person name="Zeng H."/>
            <person name="Yu D."/>
            <person name="Zhu Y."/>
            <person name="Jiang H."/>
            <person name="Qiu Q."/>
            <person name="Yang H."/>
            <person name="Zhang Y.E."/>
            <person name="Wang W."/>
            <person name="Zhu M."/>
            <person name="He S."/>
            <person name="Zhang G."/>
        </authorList>
    </citation>
    <scope>NUCLEOTIDE SEQUENCE [LARGE SCALE GENOMIC DNA]</scope>
    <source>
        <strain evidence="8">Bchr_013</strain>
    </source>
</reference>
<gene>
    <name evidence="8" type="primary">Trim13</name>
    <name evidence="8" type="ORF">GTO96_0013359</name>
</gene>
<dbReference type="InterPro" id="IPR017907">
    <property type="entry name" value="Znf_RING_CS"/>
</dbReference>
<dbReference type="SUPFAM" id="SSF57850">
    <property type="entry name" value="RING/U-box"/>
    <property type="match status" value="1"/>
</dbReference>
<comment type="caution">
    <text evidence="8">The sequence shown here is derived from an EMBL/GenBank/DDBJ whole genome shotgun (WGS) entry which is preliminary data.</text>
</comment>
<evidence type="ECO:0000256" key="5">
    <source>
        <dbReference type="SAM" id="Phobius"/>
    </source>
</evidence>
<dbReference type="PROSITE" id="PS50089">
    <property type="entry name" value="ZF_RING_2"/>
    <property type="match status" value="1"/>
</dbReference>
<evidence type="ECO:0000256" key="2">
    <source>
        <dbReference type="ARBA" id="ARBA00022771"/>
    </source>
</evidence>
<evidence type="ECO:0000256" key="1">
    <source>
        <dbReference type="ARBA" id="ARBA00022723"/>
    </source>
</evidence>
<feature type="domain" description="RING-type" evidence="6">
    <location>
        <begin position="10"/>
        <end position="56"/>
    </location>
</feature>
<dbReference type="Pfam" id="PF13639">
    <property type="entry name" value="zf-RING_2"/>
    <property type="match status" value="1"/>
</dbReference>
<keyword evidence="5" id="KW-0472">Membrane</keyword>
<evidence type="ECO:0000259" key="7">
    <source>
        <dbReference type="PROSITE" id="PS50119"/>
    </source>
</evidence>
<evidence type="ECO:0000313" key="8">
    <source>
        <dbReference type="EMBL" id="KAG2457306.1"/>
    </source>
</evidence>
<dbReference type="Gene3D" id="3.30.40.10">
    <property type="entry name" value="Zinc/RING finger domain, C3HC4 (zinc finger)"/>
    <property type="match status" value="1"/>
</dbReference>
<keyword evidence="1" id="KW-0479">Metal-binding</keyword>
<dbReference type="Gene3D" id="3.30.160.60">
    <property type="entry name" value="Classic Zinc Finger"/>
    <property type="match status" value="1"/>
</dbReference>
<dbReference type="Proteomes" id="UP000886611">
    <property type="component" value="Unassembled WGS sequence"/>
</dbReference>
<dbReference type="Pfam" id="PF00643">
    <property type="entry name" value="zf-B_box"/>
    <property type="match status" value="1"/>
</dbReference>
<feature type="transmembrane region" description="Helical" evidence="5">
    <location>
        <begin position="313"/>
        <end position="334"/>
    </location>
</feature>
<dbReference type="InterPro" id="IPR001841">
    <property type="entry name" value="Znf_RING"/>
</dbReference>
<proteinExistence type="predicted"/>
<dbReference type="RefSeq" id="XP_039600823.1">
    <property type="nucleotide sequence ID" value="XM_039744889.1"/>
</dbReference>
<dbReference type="SMART" id="SM00184">
    <property type="entry name" value="RING"/>
    <property type="match status" value="1"/>
</dbReference>
<dbReference type="GO" id="GO:0008270">
    <property type="term" value="F:zinc ion binding"/>
    <property type="evidence" value="ECO:0007669"/>
    <property type="project" value="UniProtKB-KW"/>
</dbReference>
<organism evidence="8 9">
    <name type="scientific">Polypterus senegalus</name>
    <name type="common">Senegal bichir</name>
    <dbReference type="NCBI Taxonomy" id="55291"/>
    <lineage>
        <taxon>Eukaryota</taxon>
        <taxon>Metazoa</taxon>
        <taxon>Chordata</taxon>
        <taxon>Craniata</taxon>
        <taxon>Vertebrata</taxon>
        <taxon>Euteleostomi</taxon>
        <taxon>Actinopterygii</taxon>
        <taxon>Polypteriformes</taxon>
        <taxon>Polypteridae</taxon>
        <taxon>Polypterus</taxon>
    </lineage>
</organism>
<sequence length="398" mass="46689">MDVFEEDLTCPICCCLFDDPRVLPCSHNFCKKCLEDILEENRTAFHKLPFKCPTCRKEISTALNFMQINYVLRAIVEKYNQLKVTPKMSLCKKHTSQPLNIFCSTDLRLICGFCVTMPEHKGHTFWSIEEACQQEKKAFVVLSCQLTSWHATDVKSCLERLDTGKKEVLQLVSKDAERVAEYFNRLIQTLEQKKNEILSDFETMKLVIMQTYDPEINKLNKVLEEHASALHIINSFTETADSFTFLLKMQDMREKLTRIQEVTLPSHGDTGAHHLMKSFDTKQWDNVKLKDIDKLAAPHEQCVFQFTKQKYSWVFWSFVFCASLFMILMMMEFFNISGLAKSSLNIWRSIFLNSELTDYMGRCWSELENFSLLFYDYFQESKLIVLNHVAEFVCYYRL</sequence>
<dbReference type="OrthoDB" id="6105938at2759"/>
<keyword evidence="3" id="KW-0862">Zinc</keyword>